<evidence type="ECO:0000256" key="3">
    <source>
        <dbReference type="ARBA" id="ARBA00022729"/>
    </source>
</evidence>
<name>A0A2I0AWR1_9ASPA</name>
<dbReference type="Gene3D" id="1.10.510.10">
    <property type="entry name" value="Transferase(Phosphotransferase) domain 1"/>
    <property type="match status" value="1"/>
</dbReference>
<dbReference type="InterPro" id="IPR013210">
    <property type="entry name" value="LRR_N_plant-typ"/>
</dbReference>
<dbReference type="FunFam" id="1.10.510.10:FF:000513">
    <property type="entry name" value="Protein NSP-INTERACTING KINASE 2"/>
    <property type="match status" value="1"/>
</dbReference>
<dbReference type="Pfam" id="PF08263">
    <property type="entry name" value="LRRNT_2"/>
    <property type="match status" value="1"/>
</dbReference>
<dbReference type="InterPro" id="IPR011009">
    <property type="entry name" value="Kinase-like_dom_sf"/>
</dbReference>
<organism evidence="8 9">
    <name type="scientific">Apostasia shenzhenica</name>
    <dbReference type="NCBI Taxonomy" id="1088818"/>
    <lineage>
        <taxon>Eukaryota</taxon>
        <taxon>Viridiplantae</taxon>
        <taxon>Streptophyta</taxon>
        <taxon>Embryophyta</taxon>
        <taxon>Tracheophyta</taxon>
        <taxon>Spermatophyta</taxon>
        <taxon>Magnoliopsida</taxon>
        <taxon>Liliopsida</taxon>
        <taxon>Asparagales</taxon>
        <taxon>Orchidaceae</taxon>
        <taxon>Apostasioideae</taxon>
        <taxon>Apostasia</taxon>
    </lineage>
</organism>
<dbReference type="Gene3D" id="3.80.10.10">
    <property type="entry name" value="Ribonuclease Inhibitor"/>
    <property type="match status" value="2"/>
</dbReference>
<feature type="transmembrane region" description="Helical" evidence="5">
    <location>
        <begin position="326"/>
        <end position="348"/>
    </location>
</feature>
<dbReference type="InterPro" id="IPR001245">
    <property type="entry name" value="Ser-Thr/Tyr_kinase_cat_dom"/>
</dbReference>
<dbReference type="AlphaFoldDB" id="A0A2I0AWR1"/>
<evidence type="ECO:0000259" key="7">
    <source>
        <dbReference type="PROSITE" id="PS50011"/>
    </source>
</evidence>
<sequence length="687" mass="74015">MACFLLLRLLLLVLLSLASVFQLGNGNPELRALMELRTALDPEGRFLSSWTPAGDPCRGDFEGVACNEHGKVANISLQGKGLSGSISPAVKELRCLSGLYLHYNSLGGEIPREIANLTELTDLYLNVNNLSGVIPAEIGHMASLQVLQLCYNQLTGSIPTQLGSLKKLTVLALQSNQLTGAIPASLGDLSELVRLDLSFNWLFGSIPVRLAQLARLSVFDVRNNSLSGSVPFGNLSISLFGSVPFGLQRLNEGFQFQNNTGLCGIGFSTLRACPSADLTNPNRPEPYGPRSSAGLFHREIPQSVDPSRNCNDSNCFKPSNSSSTTIIISIIAIVVGGMISALVAFVWYRRRKQKISSALELAEGRISTDKPKELIRKSASPLINLEYSNGWDPLDKSSNGLTNFGFNLEEVEVATRYFSEANLLGKSNFDSTYKGFLRDGSAVAVKSIAKTSCKSEEAEFLKGLKTLTSLQHENIVGLKGFCCSKGRGECFLLYDFVPNGRLSDFLDVNDDEKEKVLDWSTRVSIINGIAKGIEYLHSSRSNKPSLVHQSISADKILIDQNHVPKLAGSGLHKLLADDVVFSALKASAAMGYLAPEYATTGRFTEKSDVYAFGIVVFQILTGRTRVSHLRLSTDSGDLGDLVDEKLGGAFSAAEAARLAGIALVCTGDIASQRPAMAAVVQELGGDC</sequence>
<dbReference type="Gene3D" id="3.30.200.20">
    <property type="entry name" value="Phosphorylase Kinase, domain 1"/>
    <property type="match status" value="1"/>
</dbReference>
<keyword evidence="2" id="KW-0433">Leucine-rich repeat</keyword>
<keyword evidence="8" id="KW-0808">Transferase</keyword>
<dbReference type="SUPFAM" id="SSF56112">
    <property type="entry name" value="Protein kinase-like (PK-like)"/>
    <property type="match status" value="1"/>
</dbReference>
<keyword evidence="9" id="KW-1185">Reference proteome</keyword>
<dbReference type="FunFam" id="3.80.10.10:FF:000379">
    <property type="entry name" value="Protein NSP-INTERACTING KINASE 2"/>
    <property type="match status" value="1"/>
</dbReference>
<dbReference type="InterPro" id="IPR055414">
    <property type="entry name" value="LRR_R13L4/SHOC2-like"/>
</dbReference>
<reference evidence="8 9" key="1">
    <citation type="journal article" date="2017" name="Nature">
        <title>The Apostasia genome and the evolution of orchids.</title>
        <authorList>
            <person name="Zhang G.Q."/>
            <person name="Liu K.W."/>
            <person name="Li Z."/>
            <person name="Lohaus R."/>
            <person name="Hsiao Y.Y."/>
            <person name="Niu S.C."/>
            <person name="Wang J.Y."/>
            <person name="Lin Y.C."/>
            <person name="Xu Q."/>
            <person name="Chen L.J."/>
            <person name="Yoshida K."/>
            <person name="Fujiwara S."/>
            <person name="Wang Z.W."/>
            <person name="Zhang Y.Q."/>
            <person name="Mitsuda N."/>
            <person name="Wang M."/>
            <person name="Liu G.H."/>
            <person name="Pecoraro L."/>
            <person name="Huang H.X."/>
            <person name="Xiao X.J."/>
            <person name="Lin M."/>
            <person name="Wu X.Y."/>
            <person name="Wu W.L."/>
            <person name="Chen Y.Y."/>
            <person name="Chang S.B."/>
            <person name="Sakamoto S."/>
            <person name="Ohme-Takagi M."/>
            <person name="Yagi M."/>
            <person name="Zeng S.J."/>
            <person name="Shen C.Y."/>
            <person name="Yeh C.M."/>
            <person name="Luo Y.B."/>
            <person name="Tsai W.C."/>
            <person name="Van de Peer Y."/>
            <person name="Liu Z.J."/>
        </authorList>
    </citation>
    <scope>NUCLEOTIDE SEQUENCE [LARGE SCALE GENOMIC DNA]</scope>
    <source>
        <strain evidence="9">cv. Shenzhen</strain>
        <tissue evidence="8">Stem</tissue>
    </source>
</reference>
<accession>A0A2I0AWR1</accession>
<dbReference type="PROSITE" id="PS50011">
    <property type="entry name" value="PROTEIN_KINASE_DOM"/>
    <property type="match status" value="1"/>
</dbReference>
<dbReference type="InterPro" id="IPR046959">
    <property type="entry name" value="PRK1-6/SRF4-like"/>
</dbReference>
<keyword evidence="8" id="KW-0675">Receptor</keyword>
<keyword evidence="5" id="KW-1133">Transmembrane helix</keyword>
<evidence type="ECO:0000256" key="1">
    <source>
        <dbReference type="ARBA" id="ARBA00004370"/>
    </source>
</evidence>
<keyword evidence="8" id="KW-0418">Kinase</keyword>
<dbReference type="OrthoDB" id="676979at2759"/>
<evidence type="ECO:0000256" key="6">
    <source>
        <dbReference type="SAM" id="SignalP"/>
    </source>
</evidence>
<dbReference type="SUPFAM" id="SSF52058">
    <property type="entry name" value="L domain-like"/>
    <property type="match status" value="1"/>
</dbReference>
<keyword evidence="5" id="KW-0812">Transmembrane</keyword>
<dbReference type="GO" id="GO:0016020">
    <property type="term" value="C:membrane"/>
    <property type="evidence" value="ECO:0007669"/>
    <property type="project" value="UniProtKB-SubCell"/>
</dbReference>
<comment type="subcellular location">
    <subcellularLocation>
        <location evidence="1">Membrane</location>
    </subcellularLocation>
</comment>
<proteinExistence type="predicted"/>
<evidence type="ECO:0000256" key="5">
    <source>
        <dbReference type="SAM" id="Phobius"/>
    </source>
</evidence>
<dbReference type="PANTHER" id="PTHR48007">
    <property type="entry name" value="LEUCINE-RICH REPEAT RECEPTOR-LIKE PROTEIN KINASE PXC1"/>
    <property type="match status" value="1"/>
</dbReference>
<dbReference type="PANTHER" id="PTHR48007:SF65">
    <property type="entry name" value="OS01G0577600 PROTEIN"/>
    <property type="match status" value="1"/>
</dbReference>
<dbReference type="InterPro" id="IPR000719">
    <property type="entry name" value="Prot_kinase_dom"/>
</dbReference>
<evidence type="ECO:0000313" key="8">
    <source>
        <dbReference type="EMBL" id="PKA59969.1"/>
    </source>
</evidence>
<dbReference type="Proteomes" id="UP000236161">
    <property type="component" value="Unassembled WGS sequence"/>
</dbReference>
<evidence type="ECO:0000313" key="9">
    <source>
        <dbReference type="Proteomes" id="UP000236161"/>
    </source>
</evidence>
<dbReference type="GO" id="GO:0004674">
    <property type="term" value="F:protein serine/threonine kinase activity"/>
    <property type="evidence" value="ECO:0007669"/>
    <property type="project" value="UniProtKB-EC"/>
</dbReference>
<dbReference type="GO" id="GO:0005524">
    <property type="term" value="F:ATP binding"/>
    <property type="evidence" value="ECO:0007669"/>
    <property type="project" value="InterPro"/>
</dbReference>
<evidence type="ECO:0000256" key="4">
    <source>
        <dbReference type="ARBA" id="ARBA00022737"/>
    </source>
</evidence>
<feature type="chain" id="PRO_5014195921" evidence="6">
    <location>
        <begin position="19"/>
        <end position="687"/>
    </location>
</feature>
<dbReference type="InterPro" id="IPR032675">
    <property type="entry name" value="LRR_dom_sf"/>
</dbReference>
<dbReference type="CDD" id="cd14066">
    <property type="entry name" value="STKc_IRAK"/>
    <property type="match status" value="1"/>
</dbReference>
<gene>
    <name evidence="8" type="primary">GSO1</name>
    <name evidence="8" type="ORF">AXF42_Ash009653</name>
</gene>
<protein>
    <submittedName>
        <fullName evidence="8">LRR receptor-like serine/threonine-protein kinase GSO1</fullName>
    </submittedName>
</protein>
<dbReference type="Pfam" id="PF23598">
    <property type="entry name" value="LRR_14"/>
    <property type="match status" value="1"/>
</dbReference>
<dbReference type="Pfam" id="PF07714">
    <property type="entry name" value="PK_Tyr_Ser-Thr"/>
    <property type="match status" value="1"/>
</dbReference>
<keyword evidence="3 6" id="KW-0732">Signal</keyword>
<keyword evidence="4" id="KW-0677">Repeat</keyword>
<evidence type="ECO:0000256" key="2">
    <source>
        <dbReference type="ARBA" id="ARBA00022614"/>
    </source>
</evidence>
<keyword evidence="5" id="KW-0472">Membrane</keyword>
<feature type="signal peptide" evidence="6">
    <location>
        <begin position="1"/>
        <end position="18"/>
    </location>
</feature>
<dbReference type="EMBL" id="KZ451942">
    <property type="protein sequence ID" value="PKA59969.1"/>
    <property type="molecule type" value="Genomic_DNA"/>
</dbReference>
<feature type="domain" description="Protein kinase" evidence="7">
    <location>
        <begin position="418"/>
        <end position="687"/>
    </location>
</feature>
<dbReference type="FunFam" id="3.30.200.20:FF:000371">
    <property type="entry name" value="Protein NSP-INTERACTING KINASE 2"/>
    <property type="match status" value="1"/>
</dbReference>